<feature type="region of interest" description="Disordered" evidence="7">
    <location>
        <begin position="2102"/>
        <end position="2126"/>
    </location>
</feature>
<evidence type="ECO:0000256" key="4">
    <source>
        <dbReference type="ARBA" id="ARBA00022833"/>
    </source>
</evidence>
<evidence type="ECO:0000259" key="8">
    <source>
        <dbReference type="PROSITE" id="PS50196"/>
    </source>
</evidence>
<feature type="domain" description="RanBP2-type" evidence="9">
    <location>
        <begin position="1822"/>
        <end position="1851"/>
    </location>
</feature>
<evidence type="ECO:0000256" key="1">
    <source>
        <dbReference type="ARBA" id="ARBA00022553"/>
    </source>
</evidence>
<keyword evidence="11" id="KW-1185">Reference proteome</keyword>
<evidence type="ECO:0000313" key="10">
    <source>
        <dbReference type="EMBL" id="KAH0818389.1"/>
    </source>
</evidence>
<feature type="region of interest" description="Disordered" evidence="7">
    <location>
        <begin position="1795"/>
        <end position="1814"/>
    </location>
</feature>
<dbReference type="PROSITE" id="PS50196">
    <property type="entry name" value="RANBD1"/>
    <property type="match status" value="3"/>
</dbReference>
<dbReference type="CDD" id="cd13171">
    <property type="entry name" value="RanBD1_RanBP2_insect-like"/>
    <property type="match status" value="1"/>
</dbReference>
<dbReference type="Pfam" id="PF00638">
    <property type="entry name" value="Ran_BP1"/>
    <property type="match status" value="3"/>
</dbReference>
<comment type="caution">
    <text evidence="10">The sequence shown here is derived from an EMBL/GenBank/DDBJ whole genome shotgun (WGS) entry which is preliminary data.</text>
</comment>
<feature type="compositionally biased region" description="Basic and acidic residues" evidence="7">
    <location>
        <begin position="2106"/>
        <end position="2116"/>
    </location>
</feature>
<dbReference type="EMBL" id="JABDTM020017775">
    <property type="protein sequence ID" value="KAH0818389.1"/>
    <property type="molecule type" value="Genomic_DNA"/>
</dbReference>
<keyword evidence="2" id="KW-0479">Metal-binding</keyword>
<keyword evidence="4" id="KW-0862">Zinc</keyword>
<dbReference type="SUPFAM" id="SSF48452">
    <property type="entry name" value="TPR-like"/>
    <property type="match status" value="1"/>
</dbReference>
<feature type="region of interest" description="Disordered" evidence="7">
    <location>
        <begin position="1469"/>
        <end position="1500"/>
    </location>
</feature>
<gene>
    <name evidence="10" type="ORF">GEV33_004397</name>
</gene>
<evidence type="ECO:0000259" key="9">
    <source>
        <dbReference type="PROSITE" id="PS50199"/>
    </source>
</evidence>
<evidence type="ECO:0000256" key="6">
    <source>
        <dbReference type="PROSITE-ProRule" id="PRU00339"/>
    </source>
</evidence>
<dbReference type="FunFam" id="2.30.29.30:FF:000018">
    <property type="entry name" value="E3 SUMO-protein ligase RanBP2"/>
    <property type="match status" value="3"/>
</dbReference>
<protein>
    <recommendedName>
        <fullName evidence="12">E3 SUMO-protein ligase RanBP2</fullName>
    </recommendedName>
</protein>
<evidence type="ECO:0000256" key="5">
    <source>
        <dbReference type="PROSITE-ProRule" id="PRU00322"/>
    </source>
</evidence>
<feature type="domain" description="RanBD1" evidence="8">
    <location>
        <begin position="1250"/>
        <end position="1386"/>
    </location>
</feature>
<keyword evidence="6" id="KW-0802">TPR repeat</keyword>
<dbReference type="InterPro" id="IPR011993">
    <property type="entry name" value="PH-like_dom_sf"/>
</dbReference>
<feature type="compositionally biased region" description="Low complexity" evidence="7">
    <location>
        <begin position="2189"/>
        <end position="2198"/>
    </location>
</feature>
<dbReference type="InterPro" id="IPR011990">
    <property type="entry name" value="TPR-like_helical_dom_sf"/>
</dbReference>
<dbReference type="SMART" id="SM00160">
    <property type="entry name" value="RanBD"/>
    <property type="match status" value="3"/>
</dbReference>
<dbReference type="GO" id="GO:0005737">
    <property type="term" value="C:cytoplasm"/>
    <property type="evidence" value="ECO:0007669"/>
    <property type="project" value="TreeGrafter"/>
</dbReference>
<feature type="region of interest" description="Disordered" evidence="7">
    <location>
        <begin position="2189"/>
        <end position="2209"/>
    </location>
</feature>
<sequence>MFPNKKIDVDRHVEECLRKINNETERNLRCFSFAKQYFKIERYEEARRYVSTFLSARPNSAEAHLLLGKCLEMLGRKEAALQSYTTSLRLDPKQNNLVLKVCELLASDDVEMDQSGAKHFCELAQSFDPHNPAIFDLKQRILTAQNDDPRDVSNLILRELEMRPTDVKLRVRLLKHLMQHHVKEAYKHASDVEAKDLAIFHNNLAWYETVAEVLVRYQRTVSLPDSLGWEFWFLSVSVLDKLVSLTLAEHSENVKITTEYVNALFNFDQTLAKASLNVGDCPDKHFLQQFLNHYSSQLCFHMATLVFKQAQKDLIKYKEASNITLPLLFASYHSQPPDLQSMWFNHAPEARRNLVRKWRKEAAFRCSQAGHILQAAAKDRKSIIIEKATQYSMGMWREQLFKKLFVTRDQQLKMKTSYFLTDQQLFEITLRVPESGELLKYDEEAQLIFPDSLHHHIWIALNNKLSDLKCTVFDGLQYSVKNLKNCGAETLNVLDVQAFIYSATLCAKFSLENTPLISYYNLDKPNVLPAAVTQQLGTSNQNTFFKAAYRMYKNEYDSAVDQLRLTLVDGIRILRCVDNGLDVKLLVTLAKTFAERSKNSTKQSEVEANEARAELYWKSALPILEKMKNNQAVSYPPNKLFNCRSKDMSLTEICSHIEIGKLFSGTQLMKKKEYERALRIFESLKDPYASFYQAQIYKHMADQQTSQNKESVTSEMRSQNIILLSRARDCLYLTLDRLREPSVDQKHPLNEQLGTEIEKIERLLSRIDPDCTNRNECDGMSDENVSSADSTGDHYVTGYTAHNSTYFNGLFSRGDHPNNHSTPYRSDIFKREAKPSPERLDAQLRQLTASKDAAINHILEHNKIMVESHRTLVDELRSFKEAVNNLTSTVEELKGMKHSYEELKDIKKSVNELKSSIDELDNFKSVSDMVFEMKKEIAELKKDINKTSQLTDEDIYGLANDYGTDYNINSNLAAYNTNLYQNYQARLPGAPSLYGPPPLYPGMYPPVAYYGGLGLPQTGGGLQFGSEQQLAGMSGQDFRTISAALSQVQPTVTYGQPLSQTTVPPTTLGVSLLTGQGLAQTIPTPVQSNLFRDPKITATTSASVFPAVSVTAAKAPPVNVVITTSDPLPSTKTSISQPVLSVTIPPQHLKGNIPKAQPHNYQIPLPTSTVPNTSPSVLSKPPPAISTQSLLSNVAAPVYSAVADKTPMNVSLGLQIEKSLEQTFNSSKNDSVNKSNVSTTSQDEHDPCPDFKPIIPLPDEVPVTTGEENETVLFCERAKLYRYVTESKEWRERGIGRLKILKNPETKKIRILMRRDQVLKICANHFMTKDMSLTAMAKSDRAYIWAAHDYADEEVVLEKLCVKFKNPEEAKKFHDAFESARKELESAQVETKEKPGASKESEMSKPQASLGGFVFSSTPNFKPKADPVTPIVVQAVSPKVSPFSGFSFGTKTGSTAQFPSFQCNFTPVQKQNETTPSSSVSSVAAKDEKVPADDDKPDEFVPTAEFKPVVPLPKLVEVKTGEEDCEVLFESRAKLLRFDTSGETKEWKEKGLGTIKLLKDKSAHIVRLVMRREQVLKVCCNHQLLKTMEFKVMSNNPKALTWCAKDFSEGVIKPEAFAIRFKTEELASSFLKAITTAQESLDENNCVVNKHPEKHLKTESPPKPVISFGDSSKQAKGSWECKNCYVVNDGRVNYCVACDTPKNDTVPKKNDNDASGAAFSFGVPNMGAMTNSWGSAFKSKEGSWECKSCYIRNDADKTHCISCESPKDDSVPKKEANKGVDLDTGGLEFSFGIQPTKPATTQGAPATTQRPPTGWGDLFKPIEGTWECKVCLIRNFADAVQCVACDTPKGDLEASDVPKGINLDTPGQKYTFGFPTTTAGSKATFSFGQNNVSMFGEPSTTTPTDAPFVFKPAASVASTEKKDTSVTEKFVFGSPQKHDFEFTPRSPRRISSGAKDDESDASYVEEECDNIYFKPVIPLPDKIDVKTGEEEEDVLYCHRAKLFRFVSGEWKERGLGDIKILKRRDNGKLRVLMRREQIFKICLNHVLTSDVKYMPKDAKTWLFSAPDYSEGELTNEQFCVRFKNAEIAQEFLKAVNDALGGASSDTGKEPDQKTEEDGVEFVSETKVTPEEEKEAIRLGLPPKYLSYRQLSDCQCEQCKKDDEYLKDLLEPAESTATIKSVNQIFTAGSLSSSSSSSSVFSTPRGEGSVFTTPREEVFSFKSGPDVSAAPATTLKGLLSKPSLLVTPKLTGSGFSSSPLLSSASSSNAAFVSPSTTTSAFGSKSNSSFFQTPTDLSKNESGTSVSSYSRVFCHDHNQCWCNQKRRNFRDKLVWETDIWFRNDNSGIWRLHHYNHSDIWSRYYHPNNSDIWRHHHSSHIWRHHQYNHTDIWSSHHHLNNNDIWRRHYRSNNNSDIWNPPYIWRHHHNSSDIWKCHHHNSSNIWRYHHNFPIHSQNPVQWHFRSGFKKRRHSKHHFRFAVQNYRQSLRCSRNYHR</sequence>
<feature type="compositionally biased region" description="Low complexity" evidence="7">
    <location>
        <begin position="1795"/>
        <end position="1813"/>
    </location>
</feature>
<dbReference type="Gene3D" id="4.10.1060.10">
    <property type="entry name" value="Zinc finger, RanBP2-type"/>
    <property type="match status" value="3"/>
</dbReference>
<evidence type="ECO:0000313" key="11">
    <source>
        <dbReference type="Proteomes" id="UP000719412"/>
    </source>
</evidence>
<dbReference type="PROSITE" id="PS50005">
    <property type="entry name" value="TPR"/>
    <property type="match status" value="1"/>
</dbReference>
<dbReference type="InterPro" id="IPR001876">
    <property type="entry name" value="Znf_RanBP2"/>
</dbReference>
<dbReference type="InterPro" id="IPR036443">
    <property type="entry name" value="Znf_RanBP2_sf"/>
</dbReference>
<feature type="region of interest" description="Disordered" evidence="7">
    <location>
        <begin position="1384"/>
        <end position="1405"/>
    </location>
</feature>
<dbReference type="Pfam" id="PF13432">
    <property type="entry name" value="TPR_16"/>
    <property type="match status" value="1"/>
</dbReference>
<dbReference type="Proteomes" id="UP000719412">
    <property type="component" value="Unassembled WGS sequence"/>
</dbReference>
<dbReference type="SMART" id="SM00547">
    <property type="entry name" value="ZnF_RBZ"/>
    <property type="match status" value="3"/>
</dbReference>
<feature type="domain" description="RanBP2-type" evidence="9">
    <location>
        <begin position="1740"/>
        <end position="1769"/>
    </location>
</feature>
<dbReference type="SUPFAM" id="SSF50729">
    <property type="entry name" value="PH domain-like"/>
    <property type="match status" value="3"/>
</dbReference>
<reference evidence="10" key="2">
    <citation type="submission" date="2021-08" db="EMBL/GenBank/DDBJ databases">
        <authorList>
            <person name="Eriksson T."/>
        </authorList>
    </citation>
    <scope>NUCLEOTIDE SEQUENCE</scope>
    <source>
        <strain evidence="10">Stoneville</strain>
        <tissue evidence="10">Whole head</tissue>
    </source>
</reference>
<dbReference type="Gene3D" id="2.30.29.30">
    <property type="entry name" value="Pleckstrin-homology domain (PH domain)/Phosphotyrosine-binding domain (PTB)"/>
    <property type="match status" value="3"/>
</dbReference>
<feature type="region of interest" description="Disordered" evidence="7">
    <location>
        <begin position="1225"/>
        <end position="1255"/>
    </location>
</feature>
<dbReference type="GO" id="GO:0005096">
    <property type="term" value="F:GTPase activator activity"/>
    <property type="evidence" value="ECO:0007669"/>
    <property type="project" value="TreeGrafter"/>
</dbReference>
<dbReference type="FunFam" id="4.10.1060.10:FF:000003">
    <property type="entry name" value="E3 SUMO-protein ligase RanBP2"/>
    <property type="match status" value="2"/>
</dbReference>
<feature type="repeat" description="TPR" evidence="6">
    <location>
        <begin position="61"/>
        <end position="94"/>
    </location>
</feature>
<dbReference type="FunFam" id="1.25.40.10:FF:000582">
    <property type="entry name" value="E3 SUMO-protein ligase RanBP2"/>
    <property type="match status" value="1"/>
</dbReference>
<dbReference type="GO" id="GO:0008270">
    <property type="term" value="F:zinc ion binding"/>
    <property type="evidence" value="ECO:0007669"/>
    <property type="project" value="UniProtKB-KW"/>
</dbReference>
<evidence type="ECO:0000256" key="7">
    <source>
        <dbReference type="SAM" id="MobiDB-lite"/>
    </source>
</evidence>
<keyword evidence="3 5" id="KW-0863">Zinc-finger</keyword>
<feature type="domain" description="RanBD1" evidence="8">
    <location>
        <begin position="1972"/>
        <end position="2098"/>
    </location>
</feature>
<feature type="compositionally biased region" description="Basic and acidic residues" evidence="7">
    <location>
        <begin position="1485"/>
        <end position="1494"/>
    </location>
</feature>
<dbReference type="SUPFAM" id="SSF90209">
    <property type="entry name" value="Ran binding protein zinc finger-like"/>
    <property type="match status" value="3"/>
</dbReference>
<evidence type="ECO:0000256" key="2">
    <source>
        <dbReference type="ARBA" id="ARBA00022723"/>
    </source>
</evidence>
<evidence type="ECO:0000256" key="3">
    <source>
        <dbReference type="ARBA" id="ARBA00022771"/>
    </source>
</evidence>
<keyword evidence="1" id="KW-0597">Phosphoprotein</keyword>
<feature type="domain" description="RanBD1" evidence="8">
    <location>
        <begin position="1505"/>
        <end position="1643"/>
    </location>
</feature>
<feature type="domain" description="RanBP2-type" evidence="9">
    <location>
        <begin position="1675"/>
        <end position="1704"/>
    </location>
</feature>
<dbReference type="GO" id="GO:0005643">
    <property type="term" value="C:nuclear pore"/>
    <property type="evidence" value="ECO:0007669"/>
    <property type="project" value="TreeGrafter"/>
</dbReference>
<dbReference type="Gene3D" id="1.25.40.10">
    <property type="entry name" value="Tetratricopeptide repeat domain"/>
    <property type="match status" value="1"/>
</dbReference>
<reference evidence="10" key="1">
    <citation type="journal article" date="2020" name="J Insects Food Feed">
        <title>The yellow mealworm (Tenebrio molitor) genome: a resource for the emerging insects as food and feed industry.</title>
        <authorList>
            <person name="Eriksson T."/>
            <person name="Andere A."/>
            <person name="Kelstrup H."/>
            <person name="Emery V."/>
            <person name="Picard C."/>
        </authorList>
    </citation>
    <scope>NUCLEOTIDE SEQUENCE</scope>
    <source>
        <strain evidence="10">Stoneville</strain>
        <tissue evidence="10">Whole head</tissue>
    </source>
</reference>
<dbReference type="InterPro" id="IPR045255">
    <property type="entry name" value="RanBP1-like"/>
</dbReference>
<feature type="compositionally biased region" description="Low complexity" evidence="7">
    <location>
        <begin position="1225"/>
        <end position="1241"/>
    </location>
</feature>
<dbReference type="PANTHER" id="PTHR23138:SF87">
    <property type="entry name" value="E3 SUMO-PROTEIN LIGASE RANBP2"/>
    <property type="match status" value="1"/>
</dbReference>
<dbReference type="PANTHER" id="PTHR23138">
    <property type="entry name" value="RAN BINDING PROTEIN"/>
    <property type="match status" value="1"/>
</dbReference>
<proteinExistence type="predicted"/>
<name>A0A8J6HPI8_TENMO</name>
<organism evidence="10 11">
    <name type="scientific">Tenebrio molitor</name>
    <name type="common">Yellow mealworm beetle</name>
    <dbReference type="NCBI Taxonomy" id="7067"/>
    <lineage>
        <taxon>Eukaryota</taxon>
        <taxon>Metazoa</taxon>
        <taxon>Ecdysozoa</taxon>
        <taxon>Arthropoda</taxon>
        <taxon>Hexapoda</taxon>
        <taxon>Insecta</taxon>
        <taxon>Pterygota</taxon>
        <taxon>Neoptera</taxon>
        <taxon>Endopterygota</taxon>
        <taxon>Coleoptera</taxon>
        <taxon>Polyphaga</taxon>
        <taxon>Cucujiformia</taxon>
        <taxon>Tenebrionidae</taxon>
        <taxon>Tenebrio</taxon>
    </lineage>
</organism>
<dbReference type="Pfam" id="PF00641">
    <property type="entry name" value="Zn_ribbon_RanBP"/>
    <property type="match status" value="3"/>
</dbReference>
<feature type="compositionally biased region" description="Basic and acidic residues" evidence="7">
    <location>
        <begin position="1384"/>
        <end position="1403"/>
    </location>
</feature>
<dbReference type="PROSITE" id="PS50199">
    <property type="entry name" value="ZF_RANBP2_2"/>
    <property type="match status" value="3"/>
</dbReference>
<evidence type="ECO:0008006" key="12">
    <source>
        <dbReference type="Google" id="ProtNLM"/>
    </source>
</evidence>
<dbReference type="InterPro" id="IPR019734">
    <property type="entry name" value="TPR_rpt"/>
</dbReference>
<dbReference type="PROSITE" id="PS01358">
    <property type="entry name" value="ZF_RANBP2_1"/>
    <property type="match status" value="3"/>
</dbReference>
<dbReference type="InterPro" id="IPR000156">
    <property type="entry name" value="Ran_bind_dom"/>
</dbReference>
<dbReference type="SMART" id="SM00028">
    <property type="entry name" value="TPR"/>
    <property type="match status" value="2"/>
</dbReference>
<accession>A0A8J6HPI8</accession>